<name>A0A7X6CYT0_9ACTN</name>
<keyword evidence="2" id="KW-1185">Reference proteome</keyword>
<sequence>MTEADAPVAAAWRVQGYWAETVARSPDAGGEWHLGGWWAPGAWGALTWIRQEGLRLGHALGPDCEAASVFRDWAADTAYLRVQLAALLAGRPVSVNTRGPDRICAAGQHSRAPGADSGRAVEVLYSVSARPVRRHARALLFPRPEHPVALGPSRSPAV</sequence>
<evidence type="ECO:0000313" key="1">
    <source>
        <dbReference type="EMBL" id="NJQ05057.1"/>
    </source>
</evidence>
<dbReference type="EMBL" id="JAAVJD010000024">
    <property type="protein sequence ID" value="NJQ05057.1"/>
    <property type="molecule type" value="Genomic_DNA"/>
</dbReference>
<comment type="caution">
    <text evidence="1">The sequence shown here is derived from an EMBL/GenBank/DDBJ whole genome shotgun (WGS) entry which is preliminary data.</text>
</comment>
<accession>A0A7X6CYT0</accession>
<reference evidence="1 2" key="1">
    <citation type="submission" date="2020-03" db="EMBL/GenBank/DDBJ databases">
        <title>Draft genome of Streptomyces sp. ventii, isolated from the Axial Seamount in the Pacific Ocean, and resequencing of the two type strains Streptomyces lonarensis strain NCL 716 and Streptomyces bohaiensis strain 11A07.</title>
        <authorList>
            <person name="Loughran R.M."/>
            <person name="Pfannmuller K.M."/>
            <person name="Wasson B.J."/>
            <person name="Deadmond M.C."/>
            <person name="Paddock B.E."/>
            <person name="Koyack M.J."/>
            <person name="Gallegos D.A."/>
            <person name="Mitchell E.A."/>
            <person name="Ushijima B."/>
            <person name="Saw J.H."/>
            <person name="Mcphail K.L."/>
            <person name="Videau P."/>
        </authorList>
    </citation>
    <scope>NUCLEOTIDE SEQUENCE [LARGE SCALE GENOMIC DNA]</scope>
    <source>
        <strain evidence="1 2">NCL716</strain>
    </source>
</reference>
<protein>
    <submittedName>
        <fullName evidence="1">Uncharacterized protein</fullName>
    </submittedName>
</protein>
<proteinExistence type="predicted"/>
<organism evidence="1 2">
    <name type="scientific">Streptomyces lonarensis</name>
    <dbReference type="NCBI Taxonomy" id="700599"/>
    <lineage>
        <taxon>Bacteria</taxon>
        <taxon>Bacillati</taxon>
        <taxon>Actinomycetota</taxon>
        <taxon>Actinomycetes</taxon>
        <taxon>Kitasatosporales</taxon>
        <taxon>Streptomycetaceae</taxon>
        <taxon>Streptomyces</taxon>
    </lineage>
</organism>
<dbReference type="AlphaFoldDB" id="A0A7X6CYT0"/>
<gene>
    <name evidence="1" type="ORF">HCN56_05555</name>
</gene>
<dbReference type="Proteomes" id="UP000578686">
    <property type="component" value="Unassembled WGS sequence"/>
</dbReference>
<evidence type="ECO:0000313" key="2">
    <source>
        <dbReference type="Proteomes" id="UP000578686"/>
    </source>
</evidence>